<evidence type="ECO:0000256" key="1">
    <source>
        <dbReference type="ARBA" id="ARBA00004141"/>
    </source>
</evidence>
<dbReference type="Pfam" id="PF05154">
    <property type="entry name" value="TM2"/>
    <property type="match status" value="1"/>
</dbReference>
<dbReference type="PANTHER" id="PTHR21016">
    <property type="entry name" value="BETA-AMYLOID BINDING PROTEIN-RELATED"/>
    <property type="match status" value="1"/>
</dbReference>
<dbReference type="PANTHER" id="PTHR21016:SF4">
    <property type="entry name" value="TM2 DOMAIN-CONTAINING PROTEIN 2"/>
    <property type="match status" value="1"/>
</dbReference>
<evidence type="ECO:0000256" key="5">
    <source>
        <dbReference type="ARBA" id="ARBA00022989"/>
    </source>
</evidence>
<feature type="transmembrane region" description="Helical" evidence="8">
    <location>
        <begin position="121"/>
        <end position="143"/>
    </location>
</feature>
<organism evidence="11 12">
    <name type="scientific">Carpediemonas membranifera</name>
    <dbReference type="NCBI Taxonomy" id="201153"/>
    <lineage>
        <taxon>Eukaryota</taxon>
        <taxon>Metamonada</taxon>
        <taxon>Carpediemonas-like organisms</taxon>
        <taxon>Carpediemonas</taxon>
    </lineage>
</organism>
<dbReference type="EMBL" id="JAHDYR010000014">
    <property type="protein sequence ID" value="KAG9394558.1"/>
    <property type="molecule type" value="Genomic_DNA"/>
</dbReference>
<gene>
    <name evidence="11" type="ORF">J8273_3806</name>
</gene>
<dbReference type="InterPro" id="IPR007829">
    <property type="entry name" value="TM2"/>
</dbReference>
<protein>
    <recommendedName>
        <fullName evidence="10">TM2 domain-containing protein</fullName>
    </recommendedName>
</protein>
<keyword evidence="6 8" id="KW-0472">Membrane</keyword>
<dbReference type="GO" id="GO:0016020">
    <property type="term" value="C:membrane"/>
    <property type="evidence" value="ECO:0007669"/>
    <property type="project" value="UniProtKB-SubCell"/>
</dbReference>
<sequence length="154" mass="16522">MFRVLLLLVSVAVVFAFEALCDKESLSQSPLVPCECLPMEFFSCIPDEYCSLPNGMGNSTCSVLSGITCSGSSTFSVPAMPCARFNHTSFPIAFILSLLIGFTGADRCYLGYCGLGALKLFTLGGCMIWWVVDLLLLLAGVLMPSGGFAYDRVI</sequence>
<dbReference type="OrthoDB" id="408511at2759"/>
<reference evidence="11" key="1">
    <citation type="submission" date="2021-05" db="EMBL/GenBank/DDBJ databases">
        <title>A free-living protist that lacks canonical eukaryotic 1 DNA replication and segregation systems.</title>
        <authorList>
            <person name="Salas-Leiva D.E."/>
            <person name="Tromer E.C."/>
            <person name="Curtis B.A."/>
            <person name="Jerlstrom-Hultqvist J."/>
            <person name="Kolisko M."/>
            <person name="Yi Z."/>
            <person name="Salas-Leiva J.S."/>
            <person name="Gallot-Lavallee L."/>
            <person name="Kops G.J.P.L."/>
            <person name="Archibald J.M."/>
            <person name="Simpson A.G.B."/>
            <person name="Roger A.J."/>
        </authorList>
    </citation>
    <scope>NUCLEOTIDE SEQUENCE</scope>
    <source>
        <strain evidence="11">BICM</strain>
    </source>
</reference>
<evidence type="ECO:0000256" key="8">
    <source>
        <dbReference type="SAM" id="Phobius"/>
    </source>
</evidence>
<evidence type="ECO:0000256" key="2">
    <source>
        <dbReference type="ARBA" id="ARBA00008284"/>
    </source>
</evidence>
<dbReference type="AlphaFoldDB" id="A0A8J6AUK4"/>
<feature type="signal peptide" evidence="9">
    <location>
        <begin position="1"/>
        <end position="16"/>
    </location>
</feature>
<comment type="caution">
    <text evidence="11">The sequence shown here is derived from an EMBL/GenBank/DDBJ whole genome shotgun (WGS) entry which is preliminary data.</text>
</comment>
<accession>A0A8J6AUK4</accession>
<keyword evidence="12" id="KW-1185">Reference proteome</keyword>
<evidence type="ECO:0000256" key="9">
    <source>
        <dbReference type="SAM" id="SignalP"/>
    </source>
</evidence>
<evidence type="ECO:0000313" key="12">
    <source>
        <dbReference type="Proteomes" id="UP000717585"/>
    </source>
</evidence>
<dbReference type="InterPro" id="IPR050932">
    <property type="entry name" value="TM2D1-3-like"/>
</dbReference>
<keyword evidence="4 9" id="KW-0732">Signal</keyword>
<name>A0A8J6AUK4_9EUKA</name>
<feature type="chain" id="PRO_5035213513" description="TM2 domain-containing protein" evidence="9">
    <location>
        <begin position="17"/>
        <end position="154"/>
    </location>
</feature>
<evidence type="ECO:0000256" key="7">
    <source>
        <dbReference type="ARBA" id="ARBA00023180"/>
    </source>
</evidence>
<evidence type="ECO:0000259" key="10">
    <source>
        <dbReference type="Pfam" id="PF05154"/>
    </source>
</evidence>
<evidence type="ECO:0000256" key="6">
    <source>
        <dbReference type="ARBA" id="ARBA00023136"/>
    </source>
</evidence>
<feature type="transmembrane region" description="Helical" evidence="8">
    <location>
        <begin position="90"/>
        <end position="109"/>
    </location>
</feature>
<evidence type="ECO:0000313" key="11">
    <source>
        <dbReference type="EMBL" id="KAG9394558.1"/>
    </source>
</evidence>
<dbReference type="Proteomes" id="UP000717585">
    <property type="component" value="Unassembled WGS sequence"/>
</dbReference>
<keyword evidence="7" id="KW-0325">Glycoprotein</keyword>
<keyword evidence="5 8" id="KW-1133">Transmembrane helix</keyword>
<feature type="domain" description="TM2" evidence="10">
    <location>
        <begin position="89"/>
        <end position="134"/>
    </location>
</feature>
<comment type="subcellular location">
    <subcellularLocation>
        <location evidence="1">Membrane</location>
        <topology evidence="1">Multi-pass membrane protein</topology>
    </subcellularLocation>
</comment>
<evidence type="ECO:0000256" key="4">
    <source>
        <dbReference type="ARBA" id="ARBA00022729"/>
    </source>
</evidence>
<keyword evidence="3 8" id="KW-0812">Transmembrane</keyword>
<comment type="similarity">
    <text evidence="2">Belongs to the TM2 family.</text>
</comment>
<evidence type="ECO:0000256" key="3">
    <source>
        <dbReference type="ARBA" id="ARBA00022692"/>
    </source>
</evidence>
<proteinExistence type="inferred from homology"/>